<keyword evidence="12" id="KW-1185">Reference proteome</keyword>
<dbReference type="RefSeq" id="WP_230055862.1">
    <property type="nucleotide sequence ID" value="NZ_CAJHOE010000001.1"/>
</dbReference>
<name>A0ABN7K106_9BACT</name>
<dbReference type="SUPFAM" id="SSF53756">
    <property type="entry name" value="UDP-Glycosyltransferase/glycogen phosphorylase"/>
    <property type="match status" value="1"/>
</dbReference>
<evidence type="ECO:0000256" key="7">
    <source>
        <dbReference type="ARBA" id="ARBA00022679"/>
    </source>
</evidence>
<evidence type="ECO:0000313" key="12">
    <source>
        <dbReference type="Proteomes" id="UP000789359"/>
    </source>
</evidence>
<dbReference type="InterPro" id="IPR003835">
    <property type="entry name" value="Glyco_trans_19"/>
</dbReference>
<dbReference type="EMBL" id="CAJHOE010000001">
    <property type="protein sequence ID" value="CAD7286213.1"/>
    <property type="molecule type" value="Genomic_DNA"/>
</dbReference>
<evidence type="ECO:0000256" key="9">
    <source>
        <dbReference type="ARBA" id="ARBA00048975"/>
    </source>
</evidence>
<dbReference type="PANTHER" id="PTHR30372">
    <property type="entry name" value="LIPID-A-DISACCHARIDE SYNTHASE"/>
    <property type="match status" value="1"/>
</dbReference>
<keyword evidence="4" id="KW-0444">Lipid biosynthesis</keyword>
<keyword evidence="8" id="KW-0443">Lipid metabolism</keyword>
<keyword evidence="6 11" id="KW-0328">Glycosyltransferase</keyword>
<keyword evidence="7 11" id="KW-0808">Transferase</keyword>
<dbReference type="EC" id="2.4.1.182" evidence="2 10"/>
<evidence type="ECO:0000256" key="5">
    <source>
        <dbReference type="ARBA" id="ARBA00022556"/>
    </source>
</evidence>
<sequence length="344" mass="38583">MSKKILISCLEASANLHFAEVLSHLGECELAGIFDEKFGKPFMKSSEFSAMGFVEVLPLVLKAKRAIKKMVELARECDAVLLVDSPAFNLPLAKAIKKAGIKTPITYYILPQVWAWKPKRVEIVENYCDNLASILPFDEKFYTRASYVGHPLLDELKFQKTSLENSGVIAFLPGSRRSEITRLMPIYREIASKISGQKVLVVPPHLKDKIDEFYGDVSSFEISYDTPNTLLKSEFAFICSGTATLEAALIGTPFVLCFKAKAIDVWLARKLVKVRYAGLANIIFDFIGKRALHAELIQEQVTVQNLLKAYEECDKSLFLEGCKELRNYLKHGSSQNVAKMIKGE</sequence>
<dbReference type="Proteomes" id="UP000789359">
    <property type="component" value="Unassembled WGS sequence"/>
</dbReference>
<proteinExistence type="predicted"/>
<accession>A0ABN7K106</accession>
<comment type="function">
    <text evidence="1">Condensation of UDP-2,3-diacylglucosamine and 2,3-diacylglucosamine-1-phosphate to form lipid A disaccharide, a precursor of lipid A, a phosphorylated glycolipid that anchors the lipopolysaccharide to the outer membrane of the cell.</text>
</comment>
<dbReference type="NCBIfam" id="TIGR00215">
    <property type="entry name" value="lpxB"/>
    <property type="match status" value="1"/>
</dbReference>
<evidence type="ECO:0000256" key="4">
    <source>
        <dbReference type="ARBA" id="ARBA00022516"/>
    </source>
</evidence>
<evidence type="ECO:0000256" key="1">
    <source>
        <dbReference type="ARBA" id="ARBA00002056"/>
    </source>
</evidence>
<keyword evidence="5" id="KW-0441">Lipid A biosynthesis</keyword>
<dbReference type="Pfam" id="PF02684">
    <property type="entry name" value="LpxB"/>
    <property type="match status" value="1"/>
</dbReference>
<dbReference type="PANTHER" id="PTHR30372:SF4">
    <property type="entry name" value="LIPID-A-DISACCHARIDE SYNTHASE, MITOCHONDRIAL-RELATED"/>
    <property type="match status" value="1"/>
</dbReference>
<evidence type="ECO:0000256" key="3">
    <source>
        <dbReference type="ARBA" id="ARBA00020902"/>
    </source>
</evidence>
<evidence type="ECO:0000256" key="6">
    <source>
        <dbReference type="ARBA" id="ARBA00022676"/>
    </source>
</evidence>
<evidence type="ECO:0000256" key="2">
    <source>
        <dbReference type="ARBA" id="ARBA00012687"/>
    </source>
</evidence>
<evidence type="ECO:0000313" key="11">
    <source>
        <dbReference type="EMBL" id="CAD7286213.1"/>
    </source>
</evidence>
<organism evidence="11 12">
    <name type="scientific">Campylobacter suis</name>
    <dbReference type="NCBI Taxonomy" id="2790657"/>
    <lineage>
        <taxon>Bacteria</taxon>
        <taxon>Pseudomonadati</taxon>
        <taxon>Campylobacterota</taxon>
        <taxon>Epsilonproteobacteria</taxon>
        <taxon>Campylobacterales</taxon>
        <taxon>Campylobacteraceae</taxon>
        <taxon>Campylobacter</taxon>
    </lineage>
</organism>
<gene>
    <name evidence="11" type="primary">lpxB</name>
    <name evidence="11" type="ORF">LMG8286_00044</name>
</gene>
<dbReference type="GO" id="GO:0008915">
    <property type="term" value="F:lipid-A-disaccharide synthase activity"/>
    <property type="evidence" value="ECO:0007669"/>
    <property type="project" value="UniProtKB-EC"/>
</dbReference>
<evidence type="ECO:0000256" key="10">
    <source>
        <dbReference type="NCBIfam" id="TIGR00215"/>
    </source>
</evidence>
<reference evidence="11 12" key="1">
    <citation type="submission" date="2020-11" db="EMBL/GenBank/DDBJ databases">
        <authorList>
            <person name="Peeters C."/>
        </authorList>
    </citation>
    <scope>NUCLEOTIDE SEQUENCE [LARGE SCALE GENOMIC DNA]</scope>
    <source>
        <strain evidence="11 12">LMG 8286</strain>
    </source>
</reference>
<comment type="catalytic activity">
    <reaction evidence="9">
        <text>a lipid X + a UDP-2-N,3-O-bis[(3R)-3-hydroxyacyl]-alpha-D-glucosamine = a lipid A disaccharide + UDP + H(+)</text>
        <dbReference type="Rhea" id="RHEA:67828"/>
        <dbReference type="ChEBI" id="CHEBI:15378"/>
        <dbReference type="ChEBI" id="CHEBI:58223"/>
        <dbReference type="ChEBI" id="CHEBI:137748"/>
        <dbReference type="ChEBI" id="CHEBI:176338"/>
        <dbReference type="ChEBI" id="CHEBI:176343"/>
        <dbReference type="EC" id="2.4.1.182"/>
    </reaction>
</comment>
<protein>
    <recommendedName>
        <fullName evidence="3 10">Lipid-A-disaccharide synthase</fullName>
        <ecNumber evidence="2 10">2.4.1.182</ecNumber>
    </recommendedName>
</protein>
<evidence type="ECO:0000256" key="8">
    <source>
        <dbReference type="ARBA" id="ARBA00023098"/>
    </source>
</evidence>
<comment type="caution">
    <text evidence="11">The sequence shown here is derived from an EMBL/GenBank/DDBJ whole genome shotgun (WGS) entry which is preliminary data.</text>
</comment>